<protein>
    <submittedName>
        <fullName evidence="2">Uncharacterized protein</fullName>
    </submittedName>
</protein>
<feature type="region of interest" description="Disordered" evidence="1">
    <location>
        <begin position="160"/>
        <end position="179"/>
    </location>
</feature>
<dbReference type="HOGENOM" id="CLU_648900_0_0_1"/>
<dbReference type="Proteomes" id="UP000000707">
    <property type="component" value="Unassembled WGS sequence"/>
</dbReference>
<feature type="compositionally biased region" description="Polar residues" evidence="1">
    <location>
        <begin position="52"/>
        <end position="85"/>
    </location>
</feature>
<evidence type="ECO:0000256" key="1">
    <source>
        <dbReference type="SAM" id="MobiDB-lite"/>
    </source>
</evidence>
<feature type="compositionally biased region" description="Low complexity" evidence="1">
    <location>
        <begin position="264"/>
        <end position="273"/>
    </location>
</feature>
<dbReference type="OrthoDB" id="4026708at2759"/>
<feature type="compositionally biased region" description="Pro residues" evidence="1">
    <location>
        <begin position="31"/>
        <end position="40"/>
    </location>
</feature>
<dbReference type="GeneID" id="18248465"/>
<organism evidence="3">
    <name type="scientific">Candida tenuis (strain ATCC 10573 / BCRC 21748 / CBS 615 / JCM 9827 / NBRC 10315 / NRRL Y-1498 / VKM Y-70)</name>
    <name type="common">Yeast</name>
    <name type="synonym">Yamadazyma tenuis</name>
    <dbReference type="NCBI Taxonomy" id="590646"/>
    <lineage>
        <taxon>Eukaryota</taxon>
        <taxon>Fungi</taxon>
        <taxon>Dikarya</taxon>
        <taxon>Ascomycota</taxon>
        <taxon>Saccharomycotina</taxon>
        <taxon>Pichiomycetes</taxon>
        <taxon>Debaryomycetaceae</taxon>
        <taxon>Yamadazyma</taxon>
    </lineage>
</organism>
<feature type="compositionally biased region" description="Low complexity" evidence="1">
    <location>
        <begin position="127"/>
        <end position="142"/>
    </location>
</feature>
<feature type="region of interest" description="Disordered" evidence="1">
    <location>
        <begin position="258"/>
        <end position="303"/>
    </location>
</feature>
<dbReference type="EMBL" id="GL996528">
    <property type="protein sequence ID" value="EGV60762.1"/>
    <property type="molecule type" value="Genomic_DNA"/>
</dbReference>
<dbReference type="RefSeq" id="XP_006689976.1">
    <property type="nucleotide sequence ID" value="XM_006689913.1"/>
</dbReference>
<proteinExistence type="predicted"/>
<dbReference type="AlphaFoldDB" id="G3BC21"/>
<keyword evidence="3" id="KW-1185">Reference proteome</keyword>
<sequence length="423" mass="46351">MVPNTLLTPYQSLSSVMNMNLQNNTTSVPVLAPPPVVPPTPKRKRGRPPKPNNFSSKITKTINISVNTSPLSNSPDAENNSNQTVKRGIPDIFTPTMRVSPSAGAIRRRKKSSVDMGNSPARRKSSVHSLSHGSSSSSSQNSPATDYINSRTLDNISQITNSGRGAYQSPPPSAKQQGRQLDKNLLPPVLIRTDRAASPVQDLSDFGDFNLKLMIDESGKAVLSQSQANTTIGIQGHYDSAPTTTATGDLDYGQAPVQYHHHQQQQQQQQQQQRPMPMKYHSDYAFSDTNPPQTPKQKDYTISTGLTPLGFGGNYSTPQFNSLMNSIITSPKKVGNNNNQFMFNQEMFMNSGFDFMNGNPLLQAPQQSTMMQQQQQSPSGGQFNTGSVGANVGYQPQMTQPLQFPDDSDARLALKKIMHVKRI</sequence>
<gene>
    <name evidence="2" type="ORF">CANTEDRAFT_116829</name>
</gene>
<dbReference type="eggNOG" id="ENOG502RQ0A">
    <property type="taxonomic scope" value="Eukaryota"/>
</dbReference>
<name>G3BC21_CANTC</name>
<dbReference type="KEGG" id="cten:18248465"/>
<dbReference type="STRING" id="590646.G3BC21"/>
<accession>G3BC21</accession>
<feature type="region of interest" description="Disordered" evidence="1">
    <location>
        <begin position="25"/>
        <end position="147"/>
    </location>
</feature>
<evidence type="ECO:0000313" key="2">
    <source>
        <dbReference type="EMBL" id="EGV60762.1"/>
    </source>
</evidence>
<reference evidence="2 3" key="1">
    <citation type="journal article" date="2011" name="Proc. Natl. Acad. Sci. U.S.A.">
        <title>Comparative genomics of xylose-fermenting fungi for enhanced biofuel production.</title>
        <authorList>
            <person name="Wohlbach D.J."/>
            <person name="Kuo A."/>
            <person name="Sato T.K."/>
            <person name="Potts K.M."/>
            <person name="Salamov A.A."/>
            <person name="LaButti K.M."/>
            <person name="Sun H."/>
            <person name="Clum A."/>
            <person name="Pangilinan J.L."/>
            <person name="Lindquist E.A."/>
            <person name="Lucas S."/>
            <person name="Lapidus A."/>
            <person name="Jin M."/>
            <person name="Gunawan C."/>
            <person name="Balan V."/>
            <person name="Dale B.E."/>
            <person name="Jeffries T.W."/>
            <person name="Zinkel R."/>
            <person name="Barry K.W."/>
            <person name="Grigoriev I.V."/>
            <person name="Gasch A.P."/>
        </authorList>
    </citation>
    <scope>NUCLEOTIDE SEQUENCE [LARGE SCALE GENOMIC DNA]</scope>
    <source>
        <strain evidence="3">ATCC 10573 / BCRC 21748 / CBS 615 / JCM 9827 / NBRC 10315 / NRRL Y-1498 / VKM Y-70</strain>
    </source>
</reference>
<evidence type="ECO:0000313" key="3">
    <source>
        <dbReference type="Proteomes" id="UP000000707"/>
    </source>
</evidence>